<dbReference type="SMART" id="SM00052">
    <property type="entry name" value="EAL"/>
    <property type="match status" value="1"/>
</dbReference>
<dbReference type="PROSITE" id="PS50110">
    <property type="entry name" value="RESPONSE_REGULATORY"/>
    <property type="match status" value="1"/>
</dbReference>
<feature type="domain" description="Response regulatory" evidence="2">
    <location>
        <begin position="5"/>
        <end position="146"/>
    </location>
</feature>
<dbReference type="InterPro" id="IPR050706">
    <property type="entry name" value="Cyclic-di-GMP_PDE-like"/>
</dbReference>
<evidence type="ECO:0000256" key="1">
    <source>
        <dbReference type="PROSITE-ProRule" id="PRU00169"/>
    </source>
</evidence>
<dbReference type="Proteomes" id="UP000886900">
    <property type="component" value="Unassembled WGS sequence"/>
</dbReference>
<accession>A0ABS6PZP8</accession>
<evidence type="ECO:0000259" key="3">
    <source>
        <dbReference type="PROSITE" id="PS50883"/>
    </source>
</evidence>
<dbReference type="RefSeq" id="WP_217857828.1">
    <property type="nucleotide sequence ID" value="NZ_JAHSTV010000010.1"/>
</dbReference>
<keyword evidence="5" id="KW-1185">Reference proteome</keyword>
<dbReference type="PANTHER" id="PTHR33121:SF70">
    <property type="entry name" value="SIGNALING PROTEIN YKOW"/>
    <property type="match status" value="1"/>
</dbReference>
<reference evidence="4" key="1">
    <citation type="submission" date="2021-06" db="EMBL/GenBank/DDBJ databases">
        <title>Updating the genus Pseudomonas: Description of 43 new species and partition of the Pseudomonas putida group.</title>
        <authorList>
            <person name="Girard L."/>
            <person name="Lood C."/>
            <person name="Vandamme P."/>
            <person name="Rokni-Zadeh H."/>
            <person name="Van Noort V."/>
            <person name="Hofte M."/>
            <person name="Lavigne R."/>
            <person name="De Mot R."/>
        </authorList>
    </citation>
    <scope>NUCLEOTIDE SEQUENCE</scope>
    <source>
        <strain evidence="4">SWRI79</strain>
    </source>
</reference>
<gene>
    <name evidence="4" type="ORF">KVG95_21230</name>
</gene>
<protein>
    <submittedName>
        <fullName evidence="4">EAL domain-containing protein</fullName>
    </submittedName>
</protein>
<dbReference type="InterPro" id="IPR001633">
    <property type="entry name" value="EAL_dom"/>
</dbReference>
<name>A0ABS6PZP8_9PSED</name>
<evidence type="ECO:0000259" key="2">
    <source>
        <dbReference type="PROSITE" id="PS50110"/>
    </source>
</evidence>
<proteinExistence type="predicted"/>
<sequence>MKTRNVLLISNNALHREQLARRLNTLGPGCRCVATTGEQALAAVHEQRWDTLISDLEMPEITGLQLIDALAVLDTDTQLLLIGKQSPSIVNAIKEHARQKGVRIMLVNSNLLVLTDIERCFSAHASAPNTRVESAKPQAPALNAVRPTECLEQIVAYYQPQFHVASGELYGAEALARWDRQELGILGPLHLLPVLRSVKLRDALWERMLGHAMTLLEQLQGTDLCMAVNVSADVANSVSWAESVAQRVAQTRINPSRLTIEITEDTAERFDAGLAGAVSQLRLRGFNCAIDDFGTGFSSLQRLALTPFSSLKIDQRFVRQARSSSVGHQILANTIAMAHDLGLSVTAEGIETEADFERISKLGADIAQGYYFAKPMPAAEFFRYAQTRTSPFAWNA</sequence>
<comment type="caution">
    <text evidence="4">The sequence shown here is derived from an EMBL/GenBank/DDBJ whole genome shotgun (WGS) entry which is preliminary data.</text>
</comment>
<dbReference type="PROSITE" id="PS50883">
    <property type="entry name" value="EAL"/>
    <property type="match status" value="1"/>
</dbReference>
<evidence type="ECO:0000313" key="4">
    <source>
        <dbReference type="EMBL" id="MBV4465854.1"/>
    </source>
</evidence>
<feature type="domain" description="EAL" evidence="3">
    <location>
        <begin position="134"/>
        <end position="389"/>
    </location>
</feature>
<keyword evidence="1" id="KW-0597">Phosphoprotein</keyword>
<dbReference type="EMBL" id="JAHSTV010000010">
    <property type="protein sequence ID" value="MBV4465854.1"/>
    <property type="molecule type" value="Genomic_DNA"/>
</dbReference>
<dbReference type="Pfam" id="PF00072">
    <property type="entry name" value="Response_reg"/>
    <property type="match status" value="1"/>
</dbReference>
<dbReference type="CDD" id="cd01948">
    <property type="entry name" value="EAL"/>
    <property type="match status" value="1"/>
</dbReference>
<feature type="modified residue" description="4-aspartylphosphate" evidence="1">
    <location>
        <position position="55"/>
    </location>
</feature>
<dbReference type="InterPro" id="IPR001789">
    <property type="entry name" value="Sig_transdc_resp-reg_receiver"/>
</dbReference>
<organism evidence="4 5">
    <name type="scientific">Pseudomonas farris</name>
    <dbReference type="NCBI Taxonomy" id="2841207"/>
    <lineage>
        <taxon>Bacteria</taxon>
        <taxon>Pseudomonadati</taxon>
        <taxon>Pseudomonadota</taxon>
        <taxon>Gammaproteobacteria</taxon>
        <taxon>Pseudomonadales</taxon>
        <taxon>Pseudomonadaceae</taxon>
        <taxon>Pseudomonas</taxon>
    </lineage>
</organism>
<dbReference type="Pfam" id="PF00563">
    <property type="entry name" value="EAL"/>
    <property type="match status" value="1"/>
</dbReference>
<evidence type="ECO:0000313" key="5">
    <source>
        <dbReference type="Proteomes" id="UP000886900"/>
    </source>
</evidence>
<dbReference type="PANTHER" id="PTHR33121">
    <property type="entry name" value="CYCLIC DI-GMP PHOSPHODIESTERASE PDEF"/>
    <property type="match status" value="1"/>
</dbReference>